<dbReference type="PROSITE" id="PS51257">
    <property type="entry name" value="PROKAR_LIPOPROTEIN"/>
    <property type="match status" value="1"/>
</dbReference>
<keyword evidence="2" id="KW-1185">Reference proteome</keyword>
<proteinExistence type="predicted"/>
<evidence type="ECO:0000313" key="2">
    <source>
        <dbReference type="Proteomes" id="UP000798808"/>
    </source>
</evidence>
<name>A0ABW9RWL4_9BACT</name>
<dbReference type="Pfam" id="PF16148">
    <property type="entry name" value="DUF4856"/>
    <property type="match status" value="1"/>
</dbReference>
<evidence type="ECO:0000313" key="1">
    <source>
        <dbReference type="EMBL" id="MTI28598.1"/>
    </source>
</evidence>
<protein>
    <submittedName>
        <fullName evidence="1">DUF4856 domain-containing protein</fullName>
    </submittedName>
</protein>
<dbReference type="EMBL" id="SMLW01000668">
    <property type="protein sequence ID" value="MTI28598.1"/>
    <property type="molecule type" value="Genomic_DNA"/>
</dbReference>
<dbReference type="RefSeq" id="WP_155176275.1">
    <property type="nucleotide sequence ID" value="NZ_BAAAFL010000029.1"/>
</dbReference>
<organism evidence="1 2">
    <name type="scientific">Fulvivirga kasyanovii</name>
    <dbReference type="NCBI Taxonomy" id="396812"/>
    <lineage>
        <taxon>Bacteria</taxon>
        <taxon>Pseudomonadati</taxon>
        <taxon>Bacteroidota</taxon>
        <taxon>Cytophagia</taxon>
        <taxon>Cytophagales</taxon>
        <taxon>Fulvivirgaceae</taxon>
        <taxon>Fulvivirga</taxon>
    </lineage>
</organism>
<gene>
    <name evidence="1" type="ORF">E1163_26810</name>
</gene>
<comment type="caution">
    <text evidence="1">The sequence shown here is derived from an EMBL/GenBank/DDBJ whole genome shotgun (WGS) entry which is preliminary data.</text>
</comment>
<dbReference type="InterPro" id="IPR032331">
    <property type="entry name" value="DUF4856"/>
</dbReference>
<reference evidence="1 2" key="1">
    <citation type="submission" date="2019-02" db="EMBL/GenBank/DDBJ databases">
        <authorList>
            <person name="Goldberg S.R."/>
            <person name="Haltli B.A."/>
            <person name="Correa H."/>
            <person name="Russell K.G."/>
        </authorList>
    </citation>
    <scope>NUCLEOTIDE SEQUENCE [LARGE SCALE GENOMIC DNA]</scope>
    <source>
        <strain evidence="1 2">JCM 16186</strain>
    </source>
</reference>
<dbReference type="Proteomes" id="UP000798808">
    <property type="component" value="Unassembled WGS sequence"/>
</dbReference>
<sequence>MKLKLLYSLLFVAALFSCDDDEDAQPNVEVPATYEFTRDGQSTVSYQGQTDRLNMVSEIKSYLSTGDAGEPIEASKLLNMYANENDAFTSADLNASTKQLEDKTFASDVQWFKDLFAEAEAASNSGVTASDGQAGLYARGSKFILVNDKGWEFTQFIEKGLMGAVFYNQIYNAYLSDAKTGDDVDNETLVDGKNYTAMEHHWDEAFGYWGVPVDFPNGNPVLSDQDKRFWANYTNGRDELLGVNSMLMNAYLTGRAAIVAKRNDVKNEQKAIIYEGHELVAAATAVHYLNEAMSDLSAGDQGNLLHHLSEGYAFVKALQYSPVKKITQAEINEILNTDLGTDGNFWKVTLAGIQKAKATIVAAYPSLEAVKDQL</sequence>
<accession>A0ABW9RWL4</accession>